<name>A0A7E5A178_PANRE</name>
<feature type="chain" id="PRO_5028964043" evidence="1">
    <location>
        <begin position="20"/>
        <end position="164"/>
    </location>
</feature>
<organism evidence="2 3">
    <name type="scientific">Panagrellus redivivus</name>
    <name type="common">Microworm</name>
    <dbReference type="NCBI Taxonomy" id="6233"/>
    <lineage>
        <taxon>Eukaryota</taxon>
        <taxon>Metazoa</taxon>
        <taxon>Ecdysozoa</taxon>
        <taxon>Nematoda</taxon>
        <taxon>Chromadorea</taxon>
        <taxon>Rhabditida</taxon>
        <taxon>Tylenchina</taxon>
        <taxon>Panagrolaimomorpha</taxon>
        <taxon>Panagrolaimoidea</taxon>
        <taxon>Panagrolaimidae</taxon>
        <taxon>Panagrellus</taxon>
    </lineage>
</organism>
<evidence type="ECO:0000313" key="3">
    <source>
        <dbReference type="WBParaSite" id="Pan_g7579.t1"/>
    </source>
</evidence>
<dbReference type="AlphaFoldDB" id="A0A7E5A178"/>
<reference evidence="3" key="2">
    <citation type="submission" date="2020-10" db="UniProtKB">
        <authorList>
            <consortium name="WormBaseParasite"/>
        </authorList>
    </citation>
    <scope>IDENTIFICATION</scope>
</reference>
<feature type="signal peptide" evidence="1">
    <location>
        <begin position="1"/>
        <end position="19"/>
    </location>
</feature>
<accession>A0A7E5A178</accession>
<keyword evidence="2" id="KW-1185">Reference proteome</keyword>
<dbReference type="WBParaSite" id="Pan_g7579.t1">
    <property type="protein sequence ID" value="Pan_g7579.t1"/>
    <property type="gene ID" value="Pan_g7579"/>
</dbReference>
<evidence type="ECO:0000256" key="1">
    <source>
        <dbReference type="SAM" id="SignalP"/>
    </source>
</evidence>
<proteinExistence type="predicted"/>
<protein>
    <submittedName>
        <fullName evidence="3">Secreted protein</fullName>
    </submittedName>
</protein>
<keyword evidence="1" id="KW-0732">Signal</keyword>
<sequence length="164" mass="17692">MQSKLLITVLLILPLTVPARTLTEIICEKQPQMCDNGELKQQPAPEATQKSKNLHRNVRLPTEFPSWDEYGRTHDDGTGYGSGFGPAYGPGLGDIAVRTGVGVQFPYGDFGYRRDFELGFGGSGRIGGIPVGFGNGYAGNGADTDLTGWPHSRPFANGDFWPMG</sequence>
<evidence type="ECO:0000313" key="2">
    <source>
        <dbReference type="Proteomes" id="UP000492821"/>
    </source>
</evidence>
<reference evidence="2" key="1">
    <citation type="journal article" date="2013" name="Genetics">
        <title>The draft genome and transcriptome of Panagrellus redivivus are shaped by the harsh demands of a free-living lifestyle.</title>
        <authorList>
            <person name="Srinivasan J."/>
            <person name="Dillman A.R."/>
            <person name="Macchietto M.G."/>
            <person name="Heikkinen L."/>
            <person name="Lakso M."/>
            <person name="Fracchia K.M."/>
            <person name="Antoshechkin I."/>
            <person name="Mortazavi A."/>
            <person name="Wong G."/>
            <person name="Sternberg P.W."/>
        </authorList>
    </citation>
    <scope>NUCLEOTIDE SEQUENCE [LARGE SCALE GENOMIC DNA]</scope>
    <source>
        <strain evidence="2">MT8872</strain>
    </source>
</reference>
<dbReference type="Proteomes" id="UP000492821">
    <property type="component" value="Unassembled WGS sequence"/>
</dbReference>